<dbReference type="InterPro" id="IPR039551">
    <property type="entry name" value="Cho/carn_acyl_trans"/>
</dbReference>
<keyword evidence="7" id="KW-1185">Reference proteome</keyword>
<dbReference type="Gene3D" id="3.30.559.10">
    <property type="entry name" value="Chloramphenicol acetyltransferase-like domain"/>
    <property type="match status" value="1"/>
</dbReference>
<evidence type="ECO:0000313" key="7">
    <source>
        <dbReference type="Proteomes" id="UP000299102"/>
    </source>
</evidence>
<dbReference type="PANTHER" id="PTHR22589:SF14">
    <property type="entry name" value="CHOLINE O-ACETYLTRANSFERASE"/>
    <property type="match status" value="1"/>
</dbReference>
<dbReference type="GO" id="GO:0043005">
    <property type="term" value="C:neuron projection"/>
    <property type="evidence" value="ECO:0007669"/>
    <property type="project" value="TreeGrafter"/>
</dbReference>
<feature type="domain" description="Choline/carnitine acyltransferase" evidence="5">
    <location>
        <begin position="1"/>
        <end position="229"/>
    </location>
</feature>
<organism evidence="6 7">
    <name type="scientific">Eumeta variegata</name>
    <name type="common">Bagworm moth</name>
    <name type="synonym">Eumeta japonica</name>
    <dbReference type="NCBI Taxonomy" id="151549"/>
    <lineage>
        <taxon>Eukaryota</taxon>
        <taxon>Metazoa</taxon>
        <taxon>Ecdysozoa</taxon>
        <taxon>Arthropoda</taxon>
        <taxon>Hexapoda</taxon>
        <taxon>Insecta</taxon>
        <taxon>Pterygota</taxon>
        <taxon>Neoptera</taxon>
        <taxon>Endopterygota</taxon>
        <taxon>Lepidoptera</taxon>
        <taxon>Glossata</taxon>
        <taxon>Ditrysia</taxon>
        <taxon>Tineoidea</taxon>
        <taxon>Psychidae</taxon>
        <taxon>Oiketicinae</taxon>
        <taxon>Eumeta</taxon>
    </lineage>
</organism>
<dbReference type="STRING" id="151549.A0A4C1YIY8"/>
<dbReference type="GO" id="GO:0004102">
    <property type="term" value="F:choline O-acetyltransferase activity"/>
    <property type="evidence" value="ECO:0007669"/>
    <property type="project" value="UniProtKB-EC"/>
</dbReference>
<comment type="caution">
    <text evidence="6">The sequence shown here is derived from an EMBL/GenBank/DDBJ whole genome shotgun (WGS) entry which is preliminary data.</text>
</comment>
<evidence type="ECO:0000256" key="4">
    <source>
        <dbReference type="ARBA" id="ARBA00040495"/>
    </source>
</evidence>
<dbReference type="InterPro" id="IPR000542">
    <property type="entry name" value="Carn_acyl_trans"/>
</dbReference>
<proteinExistence type="inferred from homology"/>
<comment type="similarity">
    <text evidence="1">Belongs to the carnitine/choline acetyltransferase family.</text>
</comment>
<dbReference type="Pfam" id="PF00755">
    <property type="entry name" value="Carn_acyltransf"/>
    <property type="match status" value="1"/>
</dbReference>
<name>A0A4C1YIY8_EUMVA</name>
<dbReference type="GO" id="GO:0008292">
    <property type="term" value="P:acetylcholine biosynthetic process"/>
    <property type="evidence" value="ECO:0007669"/>
    <property type="project" value="TreeGrafter"/>
</dbReference>
<dbReference type="InterPro" id="IPR023213">
    <property type="entry name" value="CAT-like_dom_sf"/>
</dbReference>
<evidence type="ECO:0000259" key="5">
    <source>
        <dbReference type="Pfam" id="PF00755"/>
    </source>
</evidence>
<evidence type="ECO:0000256" key="2">
    <source>
        <dbReference type="ARBA" id="ARBA00022979"/>
    </source>
</evidence>
<evidence type="ECO:0000256" key="3">
    <source>
        <dbReference type="ARBA" id="ARBA00039091"/>
    </source>
</evidence>
<dbReference type="GO" id="GO:0045202">
    <property type="term" value="C:synapse"/>
    <property type="evidence" value="ECO:0007669"/>
    <property type="project" value="GOC"/>
</dbReference>
<gene>
    <name evidence="6" type="primary">ChAT</name>
    <name evidence="6" type="ORF">EVAR_54256_1</name>
</gene>
<keyword evidence="2" id="KW-0530">Neurotransmitter biosynthesis</keyword>
<dbReference type="EC" id="2.3.1.6" evidence="3"/>
<protein>
    <recommendedName>
        <fullName evidence="4">Choline O-acetyltransferase</fullName>
        <ecNumber evidence="3">2.3.1.6</ecNumber>
    </recommendedName>
</protein>
<dbReference type="OrthoDB" id="240216at2759"/>
<dbReference type="PANTHER" id="PTHR22589">
    <property type="entry name" value="CARNITINE O-ACYLTRANSFERASE"/>
    <property type="match status" value="1"/>
</dbReference>
<reference evidence="6 7" key="1">
    <citation type="journal article" date="2019" name="Commun. Biol.">
        <title>The bagworm genome reveals a unique fibroin gene that provides high tensile strength.</title>
        <authorList>
            <person name="Kono N."/>
            <person name="Nakamura H."/>
            <person name="Ohtoshi R."/>
            <person name="Tomita M."/>
            <person name="Numata K."/>
            <person name="Arakawa K."/>
        </authorList>
    </citation>
    <scope>NUCLEOTIDE SEQUENCE [LARGE SCALE GENOMIC DNA]</scope>
</reference>
<accession>A0A4C1YIY8</accession>
<dbReference type="AlphaFoldDB" id="A0A4C1YIY8"/>
<evidence type="ECO:0000313" key="6">
    <source>
        <dbReference type="EMBL" id="GBP74934.1"/>
    </source>
</evidence>
<dbReference type="GO" id="GO:0005737">
    <property type="term" value="C:cytoplasm"/>
    <property type="evidence" value="ECO:0007669"/>
    <property type="project" value="TreeGrafter"/>
</dbReference>
<sequence>MYGQLTSTYESASLRRFRGGRVDNIRSAHGAARAWAASAGAPESPQPPLAGADHKKVSFELYGEQKKLELFEEAVRKQTAIMEANILGRGIDNHLLGLREAAREAFGSLPELFTDPTYQQMIEFKLSTSQPSGRVVPLGNYVFTFSTFRNLLTEGWVLEPRPGCEAKEDICRLSKVATTTEGTFMGYGAVVPDGYGCSYNPKPDRVIFCISSFRSSSSTSTEAFRQSLAEALDSMRAMFQNAANDPENA</sequence>
<evidence type="ECO:0000256" key="1">
    <source>
        <dbReference type="ARBA" id="ARBA00005232"/>
    </source>
</evidence>
<keyword evidence="6" id="KW-0808">Transferase</keyword>
<dbReference type="SUPFAM" id="SSF52777">
    <property type="entry name" value="CoA-dependent acyltransferases"/>
    <property type="match status" value="1"/>
</dbReference>
<dbReference type="GO" id="GO:0007274">
    <property type="term" value="P:neuromuscular synaptic transmission"/>
    <property type="evidence" value="ECO:0007669"/>
    <property type="project" value="TreeGrafter"/>
</dbReference>
<dbReference type="Proteomes" id="UP000299102">
    <property type="component" value="Unassembled WGS sequence"/>
</dbReference>
<dbReference type="EMBL" id="BGZK01001229">
    <property type="protein sequence ID" value="GBP74934.1"/>
    <property type="molecule type" value="Genomic_DNA"/>
</dbReference>